<dbReference type="Pfam" id="PF00498">
    <property type="entry name" value="FHA"/>
    <property type="match status" value="1"/>
</dbReference>
<reference evidence="4 5" key="1">
    <citation type="submission" date="2016-04" db="EMBL/GenBank/DDBJ databases">
        <title>Evolutionary innovation and constraint leading to complex multicellularity in the Ascomycota.</title>
        <authorList>
            <person name="Cisse O."/>
            <person name="Nguyen A."/>
            <person name="Hewitt D.A."/>
            <person name="Jedd G."/>
            <person name="Stajich J.E."/>
        </authorList>
    </citation>
    <scope>NUCLEOTIDE SEQUENCE [LARGE SCALE GENOMIC DNA]</scope>
    <source>
        <strain evidence="4 5">DAH-3</strain>
    </source>
</reference>
<dbReference type="PANTHER" id="PTHR15715">
    <property type="entry name" value="CENTROSOMAL PROTEIN OF 170 KDA"/>
    <property type="match status" value="1"/>
</dbReference>
<evidence type="ECO:0000256" key="2">
    <source>
        <dbReference type="SAM" id="Phobius"/>
    </source>
</evidence>
<evidence type="ECO:0000259" key="3">
    <source>
        <dbReference type="PROSITE" id="PS50006"/>
    </source>
</evidence>
<evidence type="ECO:0000256" key="1">
    <source>
        <dbReference type="SAM" id="MobiDB-lite"/>
    </source>
</evidence>
<gene>
    <name evidence="4" type="ORF">NEOLI_000856</name>
</gene>
<dbReference type="Proteomes" id="UP000186594">
    <property type="component" value="Unassembled WGS sequence"/>
</dbReference>
<feature type="compositionally biased region" description="Polar residues" evidence="1">
    <location>
        <begin position="499"/>
        <end position="511"/>
    </location>
</feature>
<evidence type="ECO:0000313" key="5">
    <source>
        <dbReference type="Proteomes" id="UP000186594"/>
    </source>
</evidence>
<dbReference type="InterPro" id="IPR000253">
    <property type="entry name" value="FHA_dom"/>
</dbReference>
<comment type="caution">
    <text evidence="4">The sequence shown here is derived from an EMBL/GenBank/DDBJ whole genome shotgun (WGS) entry which is preliminary data.</text>
</comment>
<accession>A0A1U7LKS8</accession>
<dbReference type="CDD" id="cd00060">
    <property type="entry name" value="FHA"/>
    <property type="match status" value="1"/>
</dbReference>
<keyword evidence="2" id="KW-1133">Transmembrane helix</keyword>
<dbReference type="Gene3D" id="2.60.200.20">
    <property type="match status" value="1"/>
</dbReference>
<protein>
    <submittedName>
        <fullName evidence="4">Vacuolar protein sorting-associated protein 64</fullName>
    </submittedName>
</protein>
<keyword evidence="2" id="KW-0812">Transmembrane</keyword>
<proteinExistence type="predicted"/>
<dbReference type="SUPFAM" id="SSF49879">
    <property type="entry name" value="SMAD/FHA domain"/>
    <property type="match status" value="1"/>
</dbReference>
<feature type="region of interest" description="Disordered" evidence="1">
    <location>
        <begin position="183"/>
        <end position="247"/>
    </location>
</feature>
<feature type="compositionally biased region" description="Polar residues" evidence="1">
    <location>
        <begin position="520"/>
        <end position="529"/>
    </location>
</feature>
<dbReference type="InterPro" id="IPR051176">
    <property type="entry name" value="Cent_Immune-Sig_Mod"/>
</dbReference>
<name>A0A1U7LKS8_NEOID</name>
<dbReference type="AlphaFoldDB" id="A0A1U7LKS8"/>
<keyword evidence="2" id="KW-0472">Membrane</keyword>
<keyword evidence="5" id="KW-1185">Reference proteome</keyword>
<dbReference type="SMART" id="SM00240">
    <property type="entry name" value="FHA"/>
    <property type="match status" value="1"/>
</dbReference>
<evidence type="ECO:0000313" key="4">
    <source>
        <dbReference type="EMBL" id="OLL23266.1"/>
    </source>
</evidence>
<feature type="region of interest" description="Disordered" evidence="1">
    <location>
        <begin position="428"/>
        <end position="448"/>
    </location>
</feature>
<dbReference type="InterPro" id="IPR008984">
    <property type="entry name" value="SMAD_FHA_dom_sf"/>
</dbReference>
<feature type="compositionally biased region" description="Low complexity" evidence="1">
    <location>
        <begin position="434"/>
        <end position="448"/>
    </location>
</feature>
<feature type="region of interest" description="Disordered" evidence="1">
    <location>
        <begin position="499"/>
        <end position="530"/>
    </location>
</feature>
<dbReference type="STRING" id="1198029.A0A1U7LKS8"/>
<dbReference type="PROSITE" id="PS50006">
    <property type="entry name" value="FHA_DOMAIN"/>
    <property type="match status" value="1"/>
</dbReference>
<feature type="domain" description="FHA" evidence="3">
    <location>
        <begin position="32"/>
        <end position="93"/>
    </location>
</feature>
<dbReference type="OrthoDB" id="4096268at2759"/>
<organism evidence="4 5">
    <name type="scientific">Neolecta irregularis (strain DAH-3)</name>
    <dbReference type="NCBI Taxonomy" id="1198029"/>
    <lineage>
        <taxon>Eukaryota</taxon>
        <taxon>Fungi</taxon>
        <taxon>Dikarya</taxon>
        <taxon>Ascomycota</taxon>
        <taxon>Taphrinomycotina</taxon>
        <taxon>Neolectales</taxon>
        <taxon>Neolectaceae</taxon>
        <taxon>Neolecta</taxon>
    </lineage>
</organism>
<dbReference type="PANTHER" id="PTHR15715:SF37">
    <property type="entry name" value="LD47843P"/>
    <property type="match status" value="1"/>
</dbReference>
<feature type="compositionally biased region" description="Polar residues" evidence="1">
    <location>
        <begin position="230"/>
        <end position="247"/>
    </location>
</feature>
<sequence>MATSRKAKISLTSVSVDIYPLRTLVVSIGHPVQVGRASSNITRNILPHKDNAVYEAAVVSRFHASFFMDETDNQVYIRDMNSSHGTFVNGHAIKGPTALHLGDSIIFGSDIRHRDHGLARSHVVQISSLEYYPYKPNSYGLFDDAPACDEKHQGSDCLVSLSKVPDIDTTNGDSLEILNKCADSASDNHSPSHAPLRSDEKTSGDVSDGDSTESEYEELNQQDKEKEIEGTTTPHTSPVSAPPDSTQSRVCRIVNAIGDQYIRAANSMPSTQALLPLDETPHTSQASASPHPTQSREFRIADARRERRMANAIKDQDIQEANSMPSTQALLSLDETLHSSQASASPHPMRSRVFRIANATRERRIVTAIRDQGIQEVNSMPSVQALLSFDEALAEPDSHFDAGSSSGKTIAQSCQTPAVEKIVNIPSFQDSDRQSSSPSSLSSHYQSSIEAQSKNYTVTNSAMLPFEPMPLDFKFASLPRTSSIGWKSRAGVHLGRTSMPNVQRSDKQSPISKGGIIAKSTETSPSPSLQRMGMMHTMSRPRHVQLSPSTSIIDGERMSWQVLVDLASLLNDQHSDCLSHDRLISKAITYWETRDIYIRSDRDVSLEMFLQKHWDLLFSDLKSLELKLENMLGRRDEISFGENIRLPEIVFELSNDALVEKSLNQLCSWEGIAFQSIHQKRVIPLLTYFSTWTNGSIVSKATAYIQHYKTLISPNIIKENENELIHVPRILKVQENPKQIADIDSRKRKREPEELGFEADTIDVSTTTEEMLFTEPPMKKRNVGVYIWTGVAGVLVGGIGTIAALIASANDIN</sequence>
<dbReference type="EMBL" id="LXFE01002012">
    <property type="protein sequence ID" value="OLL23266.1"/>
    <property type="molecule type" value="Genomic_DNA"/>
</dbReference>
<feature type="transmembrane region" description="Helical" evidence="2">
    <location>
        <begin position="785"/>
        <end position="807"/>
    </location>
</feature>
<feature type="compositionally biased region" description="Acidic residues" evidence="1">
    <location>
        <begin position="207"/>
        <end position="220"/>
    </location>
</feature>